<organism evidence="9 10">
    <name type="scientific">Streptococcus ferus</name>
    <dbReference type="NCBI Taxonomy" id="1345"/>
    <lineage>
        <taxon>Bacteria</taxon>
        <taxon>Bacillati</taxon>
        <taxon>Bacillota</taxon>
        <taxon>Bacilli</taxon>
        <taxon>Lactobacillales</taxon>
        <taxon>Streptococcaceae</taxon>
        <taxon>Streptococcus</taxon>
    </lineage>
</organism>
<proteinExistence type="predicted"/>
<dbReference type="InterPro" id="IPR052027">
    <property type="entry name" value="PspC"/>
</dbReference>
<keyword evidence="5 7" id="KW-0472">Membrane</keyword>
<feature type="domain" description="Phage shock protein PspC N-terminal" evidence="8">
    <location>
        <begin position="8"/>
        <end position="62"/>
    </location>
</feature>
<evidence type="ECO:0000259" key="8">
    <source>
        <dbReference type="Pfam" id="PF04024"/>
    </source>
</evidence>
<keyword evidence="4 7" id="KW-1133">Transmembrane helix</keyword>
<comment type="subcellular location">
    <subcellularLocation>
        <location evidence="1">Cell membrane</location>
        <topology evidence="1">Single-pass membrane protein</topology>
    </subcellularLocation>
</comment>
<evidence type="ECO:0000313" key="10">
    <source>
        <dbReference type="Proteomes" id="UP000249495"/>
    </source>
</evidence>
<keyword evidence="3 7" id="KW-0812">Transmembrane</keyword>
<accession>A0A2X3Y1W2</accession>
<keyword evidence="10" id="KW-1185">Reference proteome</keyword>
<dbReference type="AlphaFoldDB" id="A0A2X3Y1W2"/>
<sequence length="105" mass="12181">MGAAMKATFYKQRKNRLVCGVMAGLSDKFGWDITIARVLAALFMYFSGMGIILYIILAIFLPFKEDLEQENTTTNDYQRHYGPRQRKDAEVIDEEDAQTKDGWFW</sequence>
<dbReference type="Proteomes" id="UP000249495">
    <property type="component" value="Chromosome 1"/>
</dbReference>
<evidence type="ECO:0000256" key="1">
    <source>
        <dbReference type="ARBA" id="ARBA00004162"/>
    </source>
</evidence>
<dbReference type="GO" id="GO:0005886">
    <property type="term" value="C:plasma membrane"/>
    <property type="evidence" value="ECO:0007669"/>
    <property type="project" value="UniProtKB-SubCell"/>
</dbReference>
<protein>
    <submittedName>
        <fullName evidence="9">Phage shock protein C</fullName>
    </submittedName>
</protein>
<evidence type="ECO:0000256" key="6">
    <source>
        <dbReference type="SAM" id="MobiDB-lite"/>
    </source>
</evidence>
<gene>
    <name evidence="9" type="ORF">NCTC12278_01360</name>
</gene>
<feature type="transmembrane region" description="Helical" evidence="7">
    <location>
        <begin position="40"/>
        <end position="61"/>
    </location>
</feature>
<evidence type="ECO:0000256" key="2">
    <source>
        <dbReference type="ARBA" id="ARBA00022475"/>
    </source>
</evidence>
<evidence type="ECO:0000256" key="5">
    <source>
        <dbReference type="ARBA" id="ARBA00023136"/>
    </source>
</evidence>
<name>A0A2X3Y1W2_9STRE</name>
<reference evidence="9 10" key="1">
    <citation type="submission" date="2018-06" db="EMBL/GenBank/DDBJ databases">
        <authorList>
            <consortium name="Pathogen Informatics"/>
            <person name="Doyle S."/>
        </authorList>
    </citation>
    <scope>NUCLEOTIDE SEQUENCE [LARGE SCALE GENOMIC DNA]</scope>
    <source>
        <strain evidence="9 10">NCTC12278</strain>
    </source>
</reference>
<dbReference type="PANTHER" id="PTHR33885:SF3">
    <property type="entry name" value="PHAGE SHOCK PROTEIN C"/>
    <property type="match status" value="1"/>
</dbReference>
<feature type="region of interest" description="Disordered" evidence="6">
    <location>
        <begin position="74"/>
        <end position="105"/>
    </location>
</feature>
<evidence type="ECO:0000256" key="4">
    <source>
        <dbReference type="ARBA" id="ARBA00022989"/>
    </source>
</evidence>
<evidence type="ECO:0000256" key="3">
    <source>
        <dbReference type="ARBA" id="ARBA00022692"/>
    </source>
</evidence>
<dbReference type="STRING" id="1123303.GCA_000372425_00878"/>
<dbReference type="PANTHER" id="PTHR33885">
    <property type="entry name" value="PHAGE SHOCK PROTEIN C"/>
    <property type="match status" value="1"/>
</dbReference>
<dbReference type="EMBL" id="LS483343">
    <property type="protein sequence ID" value="SQF40782.1"/>
    <property type="molecule type" value="Genomic_DNA"/>
</dbReference>
<evidence type="ECO:0000256" key="7">
    <source>
        <dbReference type="SAM" id="Phobius"/>
    </source>
</evidence>
<dbReference type="KEGG" id="sfer:NCTC12278_01360"/>
<evidence type="ECO:0000313" key="9">
    <source>
        <dbReference type="EMBL" id="SQF40782.1"/>
    </source>
</evidence>
<dbReference type="InterPro" id="IPR007168">
    <property type="entry name" value="Phageshock_PspC_N"/>
</dbReference>
<keyword evidence="2" id="KW-1003">Cell membrane</keyword>
<dbReference type="Pfam" id="PF04024">
    <property type="entry name" value="PspC"/>
    <property type="match status" value="1"/>
</dbReference>